<proteinExistence type="predicted"/>
<gene>
    <name evidence="6" type="ORF">OBE_06817</name>
</gene>
<protein>
    <submittedName>
        <fullName evidence="6">Potassium uptake protein, Trk family</fullName>
    </submittedName>
</protein>
<comment type="caution">
    <text evidence="6">The sequence shown here is derived from an EMBL/GenBank/DDBJ whole genome shotgun (WGS) entry which is preliminary data.</text>
</comment>
<dbReference type="InterPro" id="IPR050721">
    <property type="entry name" value="Trk_Ktr_HKT_K-transport"/>
</dbReference>
<feature type="non-terminal residue" evidence="6">
    <location>
        <position position="1"/>
    </location>
</feature>
<organism evidence="6">
    <name type="scientific">human gut metagenome</name>
    <dbReference type="NCBI Taxonomy" id="408170"/>
    <lineage>
        <taxon>unclassified sequences</taxon>
        <taxon>metagenomes</taxon>
        <taxon>organismal metagenomes</taxon>
    </lineage>
</organism>
<accession>K1TZI4</accession>
<dbReference type="PANTHER" id="PTHR43833">
    <property type="entry name" value="POTASSIUM CHANNEL PROTEIN 2-RELATED-RELATED"/>
    <property type="match status" value="1"/>
</dbReference>
<evidence type="ECO:0000259" key="5">
    <source>
        <dbReference type="PROSITE" id="PS51201"/>
    </source>
</evidence>
<evidence type="ECO:0000256" key="4">
    <source>
        <dbReference type="ARBA" id="ARBA00023065"/>
    </source>
</evidence>
<dbReference type="InterPro" id="IPR003148">
    <property type="entry name" value="RCK_N"/>
</dbReference>
<dbReference type="InterPro" id="IPR006036">
    <property type="entry name" value="K_uptake_TrkA"/>
</dbReference>
<dbReference type="InterPro" id="IPR036291">
    <property type="entry name" value="NAD(P)-bd_dom_sf"/>
</dbReference>
<evidence type="ECO:0000256" key="3">
    <source>
        <dbReference type="ARBA" id="ARBA00022958"/>
    </source>
</evidence>
<dbReference type="EMBL" id="AJWZ01004699">
    <property type="protein sequence ID" value="EKC64696.1"/>
    <property type="molecule type" value="Genomic_DNA"/>
</dbReference>
<dbReference type="PANTHER" id="PTHR43833:SF5">
    <property type="entry name" value="TRK SYSTEM POTASSIUM UPTAKE PROTEIN TRKA"/>
    <property type="match status" value="1"/>
</dbReference>
<dbReference type="GO" id="GO:0005886">
    <property type="term" value="C:plasma membrane"/>
    <property type="evidence" value="ECO:0007669"/>
    <property type="project" value="InterPro"/>
</dbReference>
<dbReference type="PROSITE" id="PS51201">
    <property type="entry name" value="RCK_N"/>
    <property type="match status" value="1"/>
</dbReference>
<reference evidence="6" key="1">
    <citation type="journal article" date="2013" name="Environ. Microbiol.">
        <title>Microbiota from the distal guts of lean and obese adolescents exhibit partial functional redundancy besides clear differences in community structure.</title>
        <authorList>
            <person name="Ferrer M."/>
            <person name="Ruiz A."/>
            <person name="Lanza F."/>
            <person name="Haange S.B."/>
            <person name="Oberbach A."/>
            <person name="Till H."/>
            <person name="Bargiela R."/>
            <person name="Campoy C."/>
            <person name="Segura M.T."/>
            <person name="Richter M."/>
            <person name="von Bergen M."/>
            <person name="Seifert J."/>
            <person name="Suarez A."/>
        </authorList>
    </citation>
    <scope>NUCLEOTIDE SEQUENCE</scope>
</reference>
<dbReference type="SUPFAM" id="SSF51735">
    <property type="entry name" value="NAD(P)-binding Rossmann-fold domains"/>
    <property type="match status" value="1"/>
</dbReference>
<keyword evidence="2" id="KW-0633">Potassium transport</keyword>
<dbReference type="PRINTS" id="PR00335">
    <property type="entry name" value="KUPTAKETRKA"/>
</dbReference>
<dbReference type="GO" id="GO:0015079">
    <property type="term" value="F:potassium ion transmembrane transporter activity"/>
    <property type="evidence" value="ECO:0007669"/>
    <property type="project" value="InterPro"/>
</dbReference>
<dbReference type="Gene3D" id="3.40.50.720">
    <property type="entry name" value="NAD(P)-binding Rossmann-like Domain"/>
    <property type="match status" value="1"/>
</dbReference>
<keyword evidence="3" id="KW-0630">Potassium</keyword>
<keyword evidence="4" id="KW-0406">Ion transport</keyword>
<dbReference type="AlphaFoldDB" id="K1TZI4"/>
<name>K1TZI4_9ZZZZ</name>
<sequence>ALTQQLSADKHDIVVIDRNPTVVDDICNICDVRGVTGNGGCYEVQAEAFEGGADLLIAATDSDEINILACLVAKKLNTRHTIARIRNPEYEKQLRFMRQELGLSMVINPEKATAREIARVLRFPNALKLEQFSKQRFELVEYRLTEGNPLTGLQLSDLYSNMRSKC</sequence>
<dbReference type="Pfam" id="PF02254">
    <property type="entry name" value="TrkA_N"/>
    <property type="match status" value="1"/>
</dbReference>
<feature type="domain" description="RCK N-terminal" evidence="5">
    <location>
        <begin position="1"/>
        <end position="107"/>
    </location>
</feature>
<evidence type="ECO:0000313" key="6">
    <source>
        <dbReference type="EMBL" id="EKC64696.1"/>
    </source>
</evidence>
<evidence type="ECO:0000256" key="1">
    <source>
        <dbReference type="ARBA" id="ARBA00022448"/>
    </source>
</evidence>
<evidence type="ECO:0000256" key="2">
    <source>
        <dbReference type="ARBA" id="ARBA00022538"/>
    </source>
</evidence>
<keyword evidence="1" id="KW-0813">Transport</keyword>